<sequence length="195" mass="21499">MIGEGKMWSPKSGWAEAKFVLESHGLTPIKLKPKEGIALINGTQLIASLGCEALERSEAIARQADVVAALTLEVMKGTTRAFDSKVQEVRPHKGQVMVARRMRGLLHSETYPSEVSESHRFCNRVQDAYTLRCCPQVHGIVNDTLTFVRSVLATELNSATDNPMVFADMNEIFSAGNFHGEYPAKLQLRNGLEIA</sequence>
<dbReference type="PANTHER" id="PTHR10362">
    <property type="entry name" value="HISTIDINE AMMONIA-LYASE"/>
    <property type="match status" value="1"/>
</dbReference>
<dbReference type="Gene3D" id="1.20.200.10">
    <property type="entry name" value="Fumarase/aspartase (Central domain)"/>
    <property type="match status" value="1"/>
</dbReference>
<dbReference type="InterPro" id="IPR001106">
    <property type="entry name" value="Aromatic_Lyase"/>
</dbReference>
<dbReference type="RefSeq" id="XP_012943662.1">
    <property type="nucleotide sequence ID" value="XM_013088208.1"/>
</dbReference>
<organism evidence="2 3">
    <name type="scientific">Aplysia californica</name>
    <name type="common">California sea hare</name>
    <dbReference type="NCBI Taxonomy" id="6500"/>
    <lineage>
        <taxon>Eukaryota</taxon>
        <taxon>Metazoa</taxon>
        <taxon>Spiralia</taxon>
        <taxon>Lophotrochozoa</taxon>
        <taxon>Mollusca</taxon>
        <taxon>Gastropoda</taxon>
        <taxon>Heterobranchia</taxon>
        <taxon>Euthyneura</taxon>
        <taxon>Tectipleura</taxon>
        <taxon>Aplysiida</taxon>
        <taxon>Aplysioidea</taxon>
        <taxon>Aplysiidae</taxon>
        <taxon>Aplysia</taxon>
    </lineage>
</organism>
<gene>
    <name evidence="3" type="primary">LOC101857441</name>
</gene>
<dbReference type="Proteomes" id="UP000694888">
    <property type="component" value="Unplaced"/>
</dbReference>
<dbReference type="InterPro" id="IPR024083">
    <property type="entry name" value="Fumarase/histidase_N"/>
</dbReference>
<evidence type="ECO:0000313" key="3">
    <source>
        <dbReference type="RefSeq" id="XP_012943662.1"/>
    </source>
</evidence>
<dbReference type="InterPro" id="IPR008948">
    <property type="entry name" value="L-Aspartase-like"/>
</dbReference>
<evidence type="ECO:0000313" key="2">
    <source>
        <dbReference type="Proteomes" id="UP000694888"/>
    </source>
</evidence>
<evidence type="ECO:0000256" key="1">
    <source>
        <dbReference type="ARBA" id="ARBA00007238"/>
    </source>
</evidence>
<dbReference type="SUPFAM" id="SSF48557">
    <property type="entry name" value="L-aspartase-like"/>
    <property type="match status" value="1"/>
</dbReference>
<proteinExistence type="inferred from homology"/>
<protein>
    <submittedName>
        <fullName evidence="3">Histidine ammonia-lyase</fullName>
    </submittedName>
</protein>
<name>A0ABM1A9Y8_APLCA</name>
<accession>A0ABM1A9Y8</accession>
<keyword evidence="2" id="KW-1185">Reference proteome</keyword>
<dbReference type="Gene3D" id="1.10.275.10">
    <property type="entry name" value="Fumarase/aspartase (N-terminal domain)"/>
    <property type="match status" value="1"/>
</dbReference>
<dbReference type="GeneID" id="101857441"/>
<reference evidence="3" key="1">
    <citation type="submission" date="2025-08" db="UniProtKB">
        <authorList>
            <consortium name="RefSeq"/>
        </authorList>
    </citation>
    <scope>IDENTIFICATION</scope>
</reference>
<comment type="similarity">
    <text evidence="1">Belongs to the PAL/histidase family.</text>
</comment>
<dbReference type="Pfam" id="PF00221">
    <property type="entry name" value="Lyase_aromatic"/>
    <property type="match status" value="1"/>
</dbReference>